<keyword evidence="2" id="KW-1185">Reference proteome</keyword>
<dbReference type="Proteomes" id="UP000281553">
    <property type="component" value="Unassembled WGS sequence"/>
</dbReference>
<proteinExistence type="predicted"/>
<sequence>MVGSFNVTDYLSIYLIYALPFSLSSLVDVSSLMSDLLSVSQDVSKRLRAMQQTVSQLQSPPRTEAMSLPDSLSYEASSTSSISCLSPEKSHTVDMQVVLQKPTKKPVHLFDELSGIYLRPLTLTRPTSAPERLNAKTCEQQQQLELPSLPRLDLDSQRPRSRHSHLRCEEVAGNLRDINEMQALIVLDTNGNFVSPDGSQFAYLTALDLVRSIFTPDETV</sequence>
<organism evidence="1 2">
    <name type="scientific">Dibothriocephalus latus</name>
    <name type="common">Fish tapeworm</name>
    <name type="synonym">Diphyllobothrium latum</name>
    <dbReference type="NCBI Taxonomy" id="60516"/>
    <lineage>
        <taxon>Eukaryota</taxon>
        <taxon>Metazoa</taxon>
        <taxon>Spiralia</taxon>
        <taxon>Lophotrochozoa</taxon>
        <taxon>Platyhelminthes</taxon>
        <taxon>Cestoda</taxon>
        <taxon>Eucestoda</taxon>
        <taxon>Diphyllobothriidea</taxon>
        <taxon>Diphyllobothriidae</taxon>
        <taxon>Dibothriocephalus</taxon>
    </lineage>
</organism>
<protein>
    <submittedName>
        <fullName evidence="1">Uncharacterized protein</fullName>
    </submittedName>
</protein>
<evidence type="ECO:0000313" key="2">
    <source>
        <dbReference type="Proteomes" id="UP000281553"/>
    </source>
</evidence>
<evidence type="ECO:0000313" key="1">
    <source>
        <dbReference type="EMBL" id="VDN14314.1"/>
    </source>
</evidence>
<name>A0A3P7LC12_DIBLA</name>
<reference evidence="1 2" key="1">
    <citation type="submission" date="2018-11" db="EMBL/GenBank/DDBJ databases">
        <authorList>
            <consortium name="Pathogen Informatics"/>
        </authorList>
    </citation>
    <scope>NUCLEOTIDE SEQUENCE [LARGE SCALE GENOMIC DNA]</scope>
</reference>
<dbReference type="EMBL" id="UYRU01058877">
    <property type="protein sequence ID" value="VDN14314.1"/>
    <property type="molecule type" value="Genomic_DNA"/>
</dbReference>
<gene>
    <name evidence="1" type="ORF">DILT_LOCUS10145</name>
</gene>
<dbReference type="AlphaFoldDB" id="A0A3P7LC12"/>
<accession>A0A3P7LC12</accession>